<dbReference type="GO" id="GO:0016020">
    <property type="term" value="C:membrane"/>
    <property type="evidence" value="ECO:0007669"/>
    <property type="project" value="InterPro"/>
</dbReference>
<evidence type="ECO:0000313" key="8">
    <source>
        <dbReference type="Proteomes" id="UP000015344"/>
    </source>
</evidence>
<comment type="caution">
    <text evidence="7">The sequence shown here is derived from an EMBL/GenBank/DDBJ whole genome shotgun (WGS) entry which is preliminary data.</text>
</comment>
<dbReference type="Gene3D" id="3.40.190.10">
    <property type="entry name" value="Periplasmic binding protein-like II"/>
    <property type="match status" value="2"/>
</dbReference>
<evidence type="ECO:0000256" key="2">
    <source>
        <dbReference type="ARBA" id="ARBA00010333"/>
    </source>
</evidence>
<evidence type="ECO:0000259" key="5">
    <source>
        <dbReference type="SMART" id="SM00062"/>
    </source>
</evidence>
<dbReference type="InterPro" id="IPR018313">
    <property type="entry name" value="SBP_3_CS"/>
</dbReference>
<dbReference type="InterPro" id="IPR001638">
    <property type="entry name" value="Solute-binding_3/MltF_N"/>
</dbReference>
<keyword evidence="7" id="KW-0449">Lipoprotein</keyword>
<dbReference type="SMART" id="SM00079">
    <property type="entry name" value="PBPe"/>
    <property type="match status" value="1"/>
</dbReference>
<dbReference type="SUPFAM" id="SSF53850">
    <property type="entry name" value="Periplasmic binding protein-like II"/>
    <property type="match status" value="1"/>
</dbReference>
<evidence type="ECO:0000256" key="1">
    <source>
        <dbReference type="ARBA" id="ARBA00004196"/>
    </source>
</evidence>
<proteinExistence type="inferred from homology"/>
<comment type="similarity">
    <text evidence="2 4">Belongs to the bacterial solute-binding protein 3 family.</text>
</comment>
<evidence type="ECO:0000313" key="7">
    <source>
        <dbReference type="EMBL" id="EPY04277.1"/>
    </source>
</evidence>
<comment type="subcellular location">
    <subcellularLocation>
        <location evidence="1">Cell envelope</location>
    </subcellularLocation>
</comment>
<dbReference type="PANTHER" id="PTHR35936">
    <property type="entry name" value="MEMBRANE-BOUND LYTIC MUREIN TRANSGLYCOSYLASE F"/>
    <property type="match status" value="1"/>
</dbReference>
<sequence length="289" mass="32485">MHNLLEDIMKQHLPKSYRLLLTLTIFAVFLTACGAGKTGDSANSDTAKGSSGSSTKKVLRVGTSGIYPPFVSKGKDQKLEGYDVDVLNLVGEKLGYEIEWTVAEFSGLFGMMDSGRIDTIANLIAVTDERKEKYDFTDPYAYYSVTLVVKNDRDDIKSMDDLKGKNLGALLGNNMHKYATKWNEEHGNEINIRAYQDVSGTYKEVDMGRIDAFIDSNFVAHSRIKKEGLPLKIFSEKPLYTTENAFPFVKNKENEEFIKQFSKALQELKDSGKLKELSDKWSEIDVTKP</sequence>
<gene>
    <name evidence="7" type="ORF">PAALTS15_25964</name>
</gene>
<dbReference type="PATRIC" id="fig|1117108.3.peg.5364"/>
<reference evidence="7 8" key="1">
    <citation type="submission" date="2013-05" db="EMBL/GenBank/DDBJ databases">
        <authorList>
            <person name="Strain E.A."/>
            <person name="Brown E."/>
            <person name="Allard M.W."/>
            <person name="Luo Y.L."/>
        </authorList>
    </citation>
    <scope>NUCLEOTIDE SEQUENCE [LARGE SCALE GENOMIC DNA]</scope>
    <source>
        <strain evidence="7 8">TS-15</strain>
    </source>
</reference>
<evidence type="ECO:0000256" key="3">
    <source>
        <dbReference type="ARBA" id="ARBA00022729"/>
    </source>
</evidence>
<accession>S9SEF8</accession>
<dbReference type="eggNOG" id="COG0834">
    <property type="taxonomic scope" value="Bacteria"/>
</dbReference>
<dbReference type="Proteomes" id="UP000015344">
    <property type="component" value="Unassembled WGS sequence"/>
</dbReference>
<dbReference type="PANTHER" id="PTHR35936:SF19">
    <property type="entry name" value="AMINO-ACID-BINDING PROTEIN YXEM-RELATED"/>
    <property type="match status" value="1"/>
</dbReference>
<dbReference type="Pfam" id="PF00497">
    <property type="entry name" value="SBP_bac_3"/>
    <property type="match status" value="1"/>
</dbReference>
<organism evidence="7 8">
    <name type="scientific">Paenibacillus alvei TS-15</name>
    <dbReference type="NCBI Taxonomy" id="1117108"/>
    <lineage>
        <taxon>Bacteria</taxon>
        <taxon>Bacillati</taxon>
        <taxon>Bacillota</taxon>
        <taxon>Bacilli</taxon>
        <taxon>Bacillales</taxon>
        <taxon>Paenibacillaceae</taxon>
        <taxon>Paenibacillus</taxon>
    </lineage>
</organism>
<dbReference type="EMBL" id="ATMT01000098">
    <property type="protein sequence ID" value="EPY04277.1"/>
    <property type="molecule type" value="Genomic_DNA"/>
</dbReference>
<dbReference type="SMART" id="SM00062">
    <property type="entry name" value="PBPb"/>
    <property type="match status" value="1"/>
</dbReference>
<dbReference type="GO" id="GO:0030313">
    <property type="term" value="C:cell envelope"/>
    <property type="evidence" value="ECO:0007669"/>
    <property type="project" value="UniProtKB-SubCell"/>
</dbReference>
<name>S9SEF8_PAEAL</name>
<keyword evidence="3" id="KW-0732">Signal</keyword>
<dbReference type="InterPro" id="IPR001320">
    <property type="entry name" value="Iontro_rcpt_C"/>
</dbReference>
<protein>
    <submittedName>
        <fullName evidence="7">Putative ABC transporter binding lipoprotein</fullName>
    </submittedName>
</protein>
<dbReference type="PROSITE" id="PS01039">
    <property type="entry name" value="SBP_BACTERIAL_3"/>
    <property type="match status" value="1"/>
</dbReference>
<feature type="domain" description="Ionotropic glutamate receptor C-terminal" evidence="6">
    <location>
        <begin position="58"/>
        <end position="284"/>
    </location>
</feature>
<feature type="domain" description="Solute-binding protein family 3/N-terminal" evidence="5">
    <location>
        <begin position="58"/>
        <end position="285"/>
    </location>
</feature>
<dbReference type="GO" id="GO:0015276">
    <property type="term" value="F:ligand-gated monoatomic ion channel activity"/>
    <property type="evidence" value="ECO:0007669"/>
    <property type="project" value="InterPro"/>
</dbReference>
<evidence type="ECO:0000259" key="6">
    <source>
        <dbReference type="SMART" id="SM00079"/>
    </source>
</evidence>
<dbReference type="AlphaFoldDB" id="S9SEF8"/>
<evidence type="ECO:0000256" key="4">
    <source>
        <dbReference type="RuleBase" id="RU003744"/>
    </source>
</evidence>